<feature type="region of interest" description="Disordered" evidence="1">
    <location>
        <begin position="51"/>
        <end position="114"/>
    </location>
</feature>
<gene>
    <name evidence="2" type="ORF">DICSQDRAFT_139597</name>
</gene>
<dbReference type="KEGG" id="dsq:DICSQDRAFT_139597"/>
<dbReference type="EMBL" id="JH719438">
    <property type="protein sequence ID" value="EJF58246.1"/>
    <property type="molecule type" value="Genomic_DNA"/>
</dbReference>
<accession>R7SQA0</accession>
<evidence type="ECO:0000313" key="3">
    <source>
        <dbReference type="Proteomes" id="UP000053319"/>
    </source>
</evidence>
<name>R7SQA0_DICSQ</name>
<protein>
    <submittedName>
        <fullName evidence="2">Uncharacterized protein</fullName>
    </submittedName>
</protein>
<reference evidence="2 3" key="1">
    <citation type="journal article" date="2012" name="Science">
        <title>The Paleozoic origin of enzymatic lignin decomposition reconstructed from 31 fungal genomes.</title>
        <authorList>
            <person name="Floudas D."/>
            <person name="Binder M."/>
            <person name="Riley R."/>
            <person name="Barry K."/>
            <person name="Blanchette R.A."/>
            <person name="Henrissat B."/>
            <person name="Martinez A.T."/>
            <person name="Otillar R."/>
            <person name="Spatafora J.W."/>
            <person name="Yadav J.S."/>
            <person name="Aerts A."/>
            <person name="Benoit I."/>
            <person name="Boyd A."/>
            <person name="Carlson A."/>
            <person name="Copeland A."/>
            <person name="Coutinho P.M."/>
            <person name="de Vries R.P."/>
            <person name="Ferreira P."/>
            <person name="Findley K."/>
            <person name="Foster B."/>
            <person name="Gaskell J."/>
            <person name="Glotzer D."/>
            <person name="Gorecki P."/>
            <person name="Heitman J."/>
            <person name="Hesse C."/>
            <person name="Hori C."/>
            <person name="Igarashi K."/>
            <person name="Jurgens J.A."/>
            <person name="Kallen N."/>
            <person name="Kersten P."/>
            <person name="Kohler A."/>
            <person name="Kuees U."/>
            <person name="Kumar T.K.A."/>
            <person name="Kuo A."/>
            <person name="LaButti K."/>
            <person name="Larrondo L.F."/>
            <person name="Lindquist E."/>
            <person name="Ling A."/>
            <person name="Lombard V."/>
            <person name="Lucas S."/>
            <person name="Lundell T."/>
            <person name="Martin R."/>
            <person name="McLaughlin D.J."/>
            <person name="Morgenstern I."/>
            <person name="Morin E."/>
            <person name="Murat C."/>
            <person name="Nagy L.G."/>
            <person name="Nolan M."/>
            <person name="Ohm R.A."/>
            <person name="Patyshakuliyeva A."/>
            <person name="Rokas A."/>
            <person name="Ruiz-Duenas F.J."/>
            <person name="Sabat G."/>
            <person name="Salamov A."/>
            <person name="Samejima M."/>
            <person name="Schmutz J."/>
            <person name="Slot J.C."/>
            <person name="St John F."/>
            <person name="Stenlid J."/>
            <person name="Sun H."/>
            <person name="Sun S."/>
            <person name="Syed K."/>
            <person name="Tsang A."/>
            <person name="Wiebenga A."/>
            <person name="Young D."/>
            <person name="Pisabarro A."/>
            <person name="Eastwood D.C."/>
            <person name="Martin F."/>
            <person name="Cullen D."/>
            <person name="Grigoriev I.V."/>
            <person name="Hibbett D.S."/>
        </authorList>
    </citation>
    <scope>NUCLEOTIDE SEQUENCE [LARGE SCALE GENOMIC DNA]</scope>
    <source>
        <strain evidence="2 3">LYAD-421 SS1</strain>
    </source>
</reference>
<feature type="region of interest" description="Disordered" evidence="1">
    <location>
        <begin position="161"/>
        <end position="184"/>
    </location>
</feature>
<dbReference type="Proteomes" id="UP000053319">
    <property type="component" value="Unassembled WGS sequence"/>
</dbReference>
<feature type="compositionally biased region" description="Polar residues" evidence="1">
    <location>
        <begin position="51"/>
        <end position="60"/>
    </location>
</feature>
<dbReference type="GeneID" id="18835883"/>
<dbReference type="AlphaFoldDB" id="R7SQA0"/>
<evidence type="ECO:0000313" key="2">
    <source>
        <dbReference type="EMBL" id="EJF58246.1"/>
    </source>
</evidence>
<dbReference type="RefSeq" id="XP_007369064.1">
    <property type="nucleotide sequence ID" value="XM_007369002.1"/>
</dbReference>
<proteinExistence type="predicted"/>
<dbReference type="HOGENOM" id="CLU_1468127_0_0_1"/>
<evidence type="ECO:0000256" key="1">
    <source>
        <dbReference type="SAM" id="MobiDB-lite"/>
    </source>
</evidence>
<organism evidence="2 3">
    <name type="scientific">Dichomitus squalens (strain LYAD-421)</name>
    <name type="common">Western red white-rot fungus</name>
    <dbReference type="NCBI Taxonomy" id="732165"/>
    <lineage>
        <taxon>Eukaryota</taxon>
        <taxon>Fungi</taxon>
        <taxon>Dikarya</taxon>
        <taxon>Basidiomycota</taxon>
        <taxon>Agaricomycotina</taxon>
        <taxon>Agaricomycetes</taxon>
        <taxon>Polyporales</taxon>
        <taxon>Polyporaceae</taxon>
        <taxon>Dichomitus</taxon>
    </lineage>
</organism>
<sequence>MLALAQKMSSQCLDPKEHDPCISNDLQTVNSGNRHNSDTTVVQVGSLAPQSTMDTLQTPGPESGCGDHVKTTDSESAVGRDGIHDLTTDSSMASRTRYDSATEPSPRPESPDEFWPRYGGWHSSSGYRCNACLFVQGRRCLGSREKQCPYLVHALKIDREKVEGLPLTGSDDDSSDVEVEARPT</sequence>